<protein>
    <recommendedName>
        <fullName evidence="11">Cyclin-dependent kinase 2</fullName>
        <ecNumber evidence="2">2.7.11.22</ecNumber>
    </recommendedName>
</protein>
<evidence type="ECO:0000256" key="10">
    <source>
        <dbReference type="ARBA" id="ARBA00023306"/>
    </source>
</evidence>
<comment type="similarity">
    <text evidence="1">Belongs to the protein kinase superfamily. CMGC Ser/Thr protein kinase family. CDC2/CDKX subfamily.</text>
</comment>
<dbReference type="GO" id="GO:0005524">
    <property type="term" value="F:ATP binding"/>
    <property type="evidence" value="ECO:0007669"/>
    <property type="project" value="UniProtKB-UniRule"/>
</dbReference>
<dbReference type="GO" id="GO:0000307">
    <property type="term" value="C:cyclin-dependent protein kinase holoenzyme complex"/>
    <property type="evidence" value="ECO:0007669"/>
    <property type="project" value="TreeGrafter"/>
</dbReference>
<gene>
    <name evidence="16" type="ORF">CAUJ_LOCUS10939</name>
</gene>
<sequence>MSFFEDTNEVAGPEEELRDRFEKMNKIGEGTYGVVYKAKHIIDNVQCALKMISLVKDEEGIPSTCLREISCLKDLNHPNIVRLYDVIHCSQRLYMVFEFIDRDLKMLIDLLPNRRLPMEYVQRF</sequence>
<dbReference type="PROSITE" id="PS00107">
    <property type="entry name" value="PROTEIN_KINASE_ATP"/>
    <property type="match status" value="1"/>
</dbReference>
<feature type="domain" description="Protein kinase" evidence="15">
    <location>
        <begin position="21"/>
        <end position="124"/>
    </location>
</feature>
<dbReference type="GO" id="GO:0010468">
    <property type="term" value="P:regulation of gene expression"/>
    <property type="evidence" value="ECO:0007669"/>
    <property type="project" value="TreeGrafter"/>
</dbReference>
<keyword evidence="3" id="KW-0723">Serine/threonine-protein kinase</keyword>
<keyword evidence="4" id="KW-0132">Cell division</keyword>
<dbReference type="Gene3D" id="3.30.200.20">
    <property type="entry name" value="Phosphorylase Kinase, domain 1"/>
    <property type="match status" value="1"/>
</dbReference>
<evidence type="ECO:0000256" key="4">
    <source>
        <dbReference type="ARBA" id="ARBA00022618"/>
    </source>
</evidence>
<keyword evidence="5" id="KW-0808">Transferase</keyword>
<dbReference type="GO" id="GO:0051301">
    <property type="term" value="P:cell division"/>
    <property type="evidence" value="ECO:0007669"/>
    <property type="project" value="UniProtKB-KW"/>
</dbReference>
<keyword evidence="10" id="KW-0131">Cell cycle</keyword>
<evidence type="ECO:0000259" key="15">
    <source>
        <dbReference type="PROSITE" id="PS50011"/>
    </source>
</evidence>
<feature type="binding site" evidence="14">
    <location>
        <position position="50"/>
    </location>
    <ligand>
        <name>ATP</name>
        <dbReference type="ChEBI" id="CHEBI:30616"/>
    </ligand>
</feature>
<dbReference type="GO" id="GO:0010389">
    <property type="term" value="P:regulation of G2/M transition of mitotic cell cycle"/>
    <property type="evidence" value="ECO:0007669"/>
    <property type="project" value="TreeGrafter"/>
</dbReference>
<dbReference type="EC" id="2.7.11.22" evidence="2"/>
<evidence type="ECO:0000256" key="5">
    <source>
        <dbReference type="ARBA" id="ARBA00022679"/>
    </source>
</evidence>
<organism evidence="16 17">
    <name type="scientific">Caenorhabditis auriculariae</name>
    <dbReference type="NCBI Taxonomy" id="2777116"/>
    <lineage>
        <taxon>Eukaryota</taxon>
        <taxon>Metazoa</taxon>
        <taxon>Ecdysozoa</taxon>
        <taxon>Nematoda</taxon>
        <taxon>Chromadorea</taxon>
        <taxon>Rhabditida</taxon>
        <taxon>Rhabditina</taxon>
        <taxon>Rhabditomorpha</taxon>
        <taxon>Rhabditoidea</taxon>
        <taxon>Rhabditidae</taxon>
        <taxon>Peloderinae</taxon>
        <taxon>Caenorhabditis</taxon>
    </lineage>
</organism>
<evidence type="ECO:0000256" key="7">
    <source>
        <dbReference type="ARBA" id="ARBA00022776"/>
    </source>
</evidence>
<evidence type="ECO:0000256" key="1">
    <source>
        <dbReference type="ARBA" id="ARBA00006485"/>
    </source>
</evidence>
<proteinExistence type="inferred from homology"/>
<comment type="caution">
    <text evidence="16">The sequence shown here is derived from an EMBL/GenBank/DDBJ whole genome shotgun (WGS) entry which is preliminary data.</text>
</comment>
<dbReference type="PANTHER" id="PTHR24056:SF254">
    <property type="entry name" value="CYCLIN-DEPENDENT KINASE 2"/>
    <property type="match status" value="1"/>
</dbReference>
<keyword evidence="9 14" id="KW-0067">ATP-binding</keyword>
<comment type="catalytic activity">
    <reaction evidence="12">
        <text>L-threonyl-[protein] + ATP = O-phospho-L-threonyl-[protein] + ADP + H(+)</text>
        <dbReference type="Rhea" id="RHEA:46608"/>
        <dbReference type="Rhea" id="RHEA-COMP:11060"/>
        <dbReference type="Rhea" id="RHEA-COMP:11605"/>
        <dbReference type="ChEBI" id="CHEBI:15378"/>
        <dbReference type="ChEBI" id="CHEBI:30013"/>
        <dbReference type="ChEBI" id="CHEBI:30616"/>
        <dbReference type="ChEBI" id="CHEBI:61977"/>
        <dbReference type="ChEBI" id="CHEBI:456216"/>
        <dbReference type="EC" id="2.7.11.22"/>
    </reaction>
</comment>
<dbReference type="GO" id="GO:0007165">
    <property type="term" value="P:signal transduction"/>
    <property type="evidence" value="ECO:0007669"/>
    <property type="project" value="TreeGrafter"/>
</dbReference>
<dbReference type="GO" id="GO:0030332">
    <property type="term" value="F:cyclin binding"/>
    <property type="evidence" value="ECO:0007669"/>
    <property type="project" value="TreeGrafter"/>
</dbReference>
<dbReference type="SUPFAM" id="SSF56112">
    <property type="entry name" value="Protein kinase-like (PK-like)"/>
    <property type="match status" value="1"/>
</dbReference>
<dbReference type="GO" id="GO:0005737">
    <property type="term" value="C:cytoplasm"/>
    <property type="evidence" value="ECO:0007669"/>
    <property type="project" value="TreeGrafter"/>
</dbReference>
<keyword evidence="6 14" id="KW-0547">Nucleotide-binding</keyword>
<dbReference type="InterPro" id="IPR050108">
    <property type="entry name" value="CDK"/>
</dbReference>
<dbReference type="PROSITE" id="PS50011">
    <property type="entry name" value="PROTEIN_KINASE_DOM"/>
    <property type="match status" value="1"/>
</dbReference>
<evidence type="ECO:0000256" key="12">
    <source>
        <dbReference type="ARBA" id="ARBA00047811"/>
    </source>
</evidence>
<dbReference type="OrthoDB" id="10051191at2759"/>
<comment type="catalytic activity">
    <reaction evidence="13">
        <text>L-seryl-[protein] + ATP = O-phospho-L-seryl-[protein] + ADP + H(+)</text>
        <dbReference type="Rhea" id="RHEA:17989"/>
        <dbReference type="Rhea" id="RHEA-COMP:9863"/>
        <dbReference type="Rhea" id="RHEA-COMP:11604"/>
        <dbReference type="ChEBI" id="CHEBI:15378"/>
        <dbReference type="ChEBI" id="CHEBI:29999"/>
        <dbReference type="ChEBI" id="CHEBI:30616"/>
        <dbReference type="ChEBI" id="CHEBI:83421"/>
        <dbReference type="ChEBI" id="CHEBI:456216"/>
        <dbReference type="EC" id="2.7.11.22"/>
    </reaction>
</comment>
<keyword evidence="8" id="KW-0418">Kinase</keyword>
<dbReference type="Pfam" id="PF00069">
    <property type="entry name" value="Pkinase"/>
    <property type="match status" value="1"/>
</dbReference>
<dbReference type="PANTHER" id="PTHR24056">
    <property type="entry name" value="CELL DIVISION PROTEIN KINASE"/>
    <property type="match status" value="1"/>
</dbReference>
<evidence type="ECO:0000256" key="14">
    <source>
        <dbReference type="PROSITE-ProRule" id="PRU10141"/>
    </source>
</evidence>
<dbReference type="SMART" id="SM00220">
    <property type="entry name" value="S_TKc"/>
    <property type="match status" value="1"/>
</dbReference>
<dbReference type="InterPro" id="IPR011009">
    <property type="entry name" value="Kinase-like_dom_sf"/>
</dbReference>
<dbReference type="FunFam" id="3.30.200.20:FF:000552">
    <property type="entry name" value="Cell division protein kinase, putative"/>
    <property type="match status" value="1"/>
</dbReference>
<accession>A0A8S1HPF3</accession>
<evidence type="ECO:0000256" key="8">
    <source>
        <dbReference type="ARBA" id="ARBA00022777"/>
    </source>
</evidence>
<name>A0A8S1HPF3_9PELO</name>
<evidence type="ECO:0000256" key="3">
    <source>
        <dbReference type="ARBA" id="ARBA00022527"/>
    </source>
</evidence>
<evidence type="ECO:0000313" key="16">
    <source>
        <dbReference type="EMBL" id="CAD6195020.1"/>
    </source>
</evidence>
<dbReference type="AlphaFoldDB" id="A0A8S1HPF3"/>
<dbReference type="GO" id="GO:0005634">
    <property type="term" value="C:nucleus"/>
    <property type="evidence" value="ECO:0007669"/>
    <property type="project" value="TreeGrafter"/>
</dbReference>
<evidence type="ECO:0000256" key="13">
    <source>
        <dbReference type="ARBA" id="ARBA00048367"/>
    </source>
</evidence>
<keyword evidence="7" id="KW-0498">Mitosis</keyword>
<dbReference type="Proteomes" id="UP000835052">
    <property type="component" value="Unassembled WGS sequence"/>
</dbReference>
<keyword evidence="17" id="KW-1185">Reference proteome</keyword>
<dbReference type="GO" id="GO:0000082">
    <property type="term" value="P:G1/S transition of mitotic cell cycle"/>
    <property type="evidence" value="ECO:0007669"/>
    <property type="project" value="TreeGrafter"/>
</dbReference>
<evidence type="ECO:0000256" key="6">
    <source>
        <dbReference type="ARBA" id="ARBA00022741"/>
    </source>
</evidence>
<dbReference type="InterPro" id="IPR017441">
    <property type="entry name" value="Protein_kinase_ATP_BS"/>
</dbReference>
<reference evidence="16" key="1">
    <citation type="submission" date="2020-10" db="EMBL/GenBank/DDBJ databases">
        <authorList>
            <person name="Kikuchi T."/>
        </authorList>
    </citation>
    <scope>NUCLEOTIDE SEQUENCE</scope>
    <source>
        <strain evidence="16">NKZ352</strain>
    </source>
</reference>
<dbReference type="GO" id="GO:0004693">
    <property type="term" value="F:cyclin-dependent protein serine/threonine kinase activity"/>
    <property type="evidence" value="ECO:0007669"/>
    <property type="project" value="UniProtKB-EC"/>
</dbReference>
<dbReference type="EMBL" id="CAJGYM010000050">
    <property type="protein sequence ID" value="CAD6195020.1"/>
    <property type="molecule type" value="Genomic_DNA"/>
</dbReference>
<evidence type="ECO:0000256" key="11">
    <source>
        <dbReference type="ARBA" id="ARBA00039265"/>
    </source>
</evidence>
<evidence type="ECO:0000256" key="9">
    <source>
        <dbReference type="ARBA" id="ARBA00022840"/>
    </source>
</evidence>
<evidence type="ECO:0000256" key="2">
    <source>
        <dbReference type="ARBA" id="ARBA00012425"/>
    </source>
</evidence>
<dbReference type="InterPro" id="IPR000719">
    <property type="entry name" value="Prot_kinase_dom"/>
</dbReference>
<evidence type="ECO:0000313" key="17">
    <source>
        <dbReference type="Proteomes" id="UP000835052"/>
    </source>
</evidence>